<feature type="transmembrane region" description="Helical" evidence="1">
    <location>
        <begin position="6"/>
        <end position="24"/>
    </location>
</feature>
<reference evidence="2" key="1">
    <citation type="submission" date="2020-08" db="EMBL/GenBank/DDBJ databases">
        <title>Whole genome shotgun sequence of Polymorphospora rubra NBRC 101157.</title>
        <authorList>
            <person name="Komaki H."/>
            <person name="Tamura T."/>
        </authorList>
    </citation>
    <scope>NUCLEOTIDE SEQUENCE</scope>
    <source>
        <strain evidence="2">NBRC 101157</strain>
    </source>
</reference>
<dbReference type="Proteomes" id="UP000680866">
    <property type="component" value="Chromosome"/>
</dbReference>
<dbReference type="KEGG" id="pry:Prubr_29070"/>
<keyword evidence="1" id="KW-0472">Membrane</keyword>
<dbReference type="EMBL" id="AP023359">
    <property type="protein sequence ID" value="BCJ65886.1"/>
    <property type="molecule type" value="Genomic_DNA"/>
</dbReference>
<name>A0A810MXI3_9ACTN</name>
<keyword evidence="1" id="KW-1133">Transmembrane helix</keyword>
<evidence type="ECO:0000313" key="2">
    <source>
        <dbReference type="EMBL" id="BCJ65886.1"/>
    </source>
</evidence>
<sequence>MVEVVPNIIAGLAIAVSAFTWWIDRRRARETAGRQAELTEAQDVLREQQISLDRQMLEFVKEIRSRADIRVTFSRTRFGAEEHRLSIRNSGQGPAFDIQAHLRGQIDMDGGFQGKTDLVQVDEKFPPVPIDRLDPESQEFVVRYEAPWGSWAGPVSITLTWRESDGPERHEKVLQLTP</sequence>
<keyword evidence="3" id="KW-1185">Reference proteome</keyword>
<gene>
    <name evidence="2" type="ORF">Prubr_29070</name>
</gene>
<accession>A0A810MXI3</accession>
<dbReference type="AlphaFoldDB" id="A0A810MXI3"/>
<keyword evidence="1" id="KW-0812">Transmembrane</keyword>
<evidence type="ECO:0000313" key="3">
    <source>
        <dbReference type="Proteomes" id="UP000680866"/>
    </source>
</evidence>
<organism evidence="2 3">
    <name type="scientific">Polymorphospora rubra</name>
    <dbReference type="NCBI Taxonomy" id="338584"/>
    <lineage>
        <taxon>Bacteria</taxon>
        <taxon>Bacillati</taxon>
        <taxon>Actinomycetota</taxon>
        <taxon>Actinomycetes</taxon>
        <taxon>Micromonosporales</taxon>
        <taxon>Micromonosporaceae</taxon>
        <taxon>Polymorphospora</taxon>
    </lineage>
</organism>
<proteinExistence type="predicted"/>
<evidence type="ECO:0000256" key="1">
    <source>
        <dbReference type="SAM" id="Phobius"/>
    </source>
</evidence>
<protein>
    <submittedName>
        <fullName evidence="2">Uncharacterized protein</fullName>
    </submittedName>
</protein>